<dbReference type="AlphaFoldDB" id="A0A6C0KR32"/>
<dbReference type="EMBL" id="MN740955">
    <property type="protein sequence ID" value="QHU19733.1"/>
    <property type="molecule type" value="Genomic_DNA"/>
</dbReference>
<proteinExistence type="predicted"/>
<accession>A0A6C0KR32</accession>
<evidence type="ECO:0000313" key="1">
    <source>
        <dbReference type="EMBL" id="QHU19733.1"/>
    </source>
</evidence>
<sequence>MKRIKSAPANIAEMVNRKKPALEKSPEKTVLFIPIQKQEQDRDHIPNFTFSKQIAPLKNQKIVEKTFNSIMIDYINDKQILNHNDEEALLLSILYYYFCEKIFTKNNLREFMMFITQTLIKYIFTHSLHEFFINNKDLVIEKITHIEHIKIDL</sequence>
<protein>
    <submittedName>
        <fullName evidence="1">Uncharacterized protein</fullName>
    </submittedName>
</protein>
<name>A0A6C0KR32_9ZZZZ</name>
<organism evidence="1">
    <name type="scientific">viral metagenome</name>
    <dbReference type="NCBI Taxonomy" id="1070528"/>
    <lineage>
        <taxon>unclassified sequences</taxon>
        <taxon>metagenomes</taxon>
        <taxon>organismal metagenomes</taxon>
    </lineage>
</organism>
<reference evidence="1" key="1">
    <citation type="journal article" date="2020" name="Nature">
        <title>Giant virus diversity and host interactions through global metagenomics.</title>
        <authorList>
            <person name="Schulz F."/>
            <person name="Roux S."/>
            <person name="Paez-Espino D."/>
            <person name="Jungbluth S."/>
            <person name="Walsh D.A."/>
            <person name="Denef V.J."/>
            <person name="McMahon K.D."/>
            <person name="Konstantinidis K.T."/>
            <person name="Eloe-Fadrosh E.A."/>
            <person name="Kyrpides N.C."/>
            <person name="Woyke T."/>
        </authorList>
    </citation>
    <scope>NUCLEOTIDE SEQUENCE</scope>
    <source>
        <strain evidence="1">GVMAG-S-3300013014-113</strain>
    </source>
</reference>